<organism evidence="1 2">
    <name type="scientific">Dissostichus mawsoni</name>
    <name type="common">Antarctic cod</name>
    <dbReference type="NCBI Taxonomy" id="36200"/>
    <lineage>
        <taxon>Eukaryota</taxon>
        <taxon>Metazoa</taxon>
        <taxon>Chordata</taxon>
        <taxon>Craniata</taxon>
        <taxon>Vertebrata</taxon>
        <taxon>Euteleostomi</taxon>
        <taxon>Actinopterygii</taxon>
        <taxon>Neopterygii</taxon>
        <taxon>Teleostei</taxon>
        <taxon>Neoteleostei</taxon>
        <taxon>Acanthomorphata</taxon>
        <taxon>Eupercaria</taxon>
        <taxon>Perciformes</taxon>
        <taxon>Notothenioidei</taxon>
        <taxon>Nototheniidae</taxon>
        <taxon>Dissostichus</taxon>
    </lineage>
</organism>
<dbReference type="OrthoDB" id="10044145at2759"/>
<proteinExistence type="predicted"/>
<sequence>MRVFRIKNGQRKCVDSPRCAPLCCRQLVEVLQSDSAPCWLHVLSFCFLAPFTGLPSLVRRSSGTKSREFSLVHGVLHPQQQPVCTQRRTPYQVAALTSEACYCGNEHHGLLFGECFNTSADEGTKEVRGGRGRTEGPFLHRARLSTPADRVHGKTFVVEVSGNLAGPPTQPTGQLLLLIMFLGI</sequence>
<protein>
    <submittedName>
        <fullName evidence="1">Uncharacterized protein</fullName>
    </submittedName>
</protein>
<reference evidence="1 2" key="1">
    <citation type="submission" date="2020-03" db="EMBL/GenBank/DDBJ databases">
        <title>Dissostichus mawsoni Genome sequencing and assembly.</title>
        <authorList>
            <person name="Park H."/>
        </authorList>
    </citation>
    <scope>NUCLEOTIDE SEQUENCE [LARGE SCALE GENOMIC DNA]</scope>
    <source>
        <strain evidence="1">DM0001</strain>
        <tissue evidence="1">Muscle</tissue>
    </source>
</reference>
<gene>
    <name evidence="1" type="ORF">F7725_028566</name>
</gene>
<comment type="caution">
    <text evidence="1">The sequence shown here is derived from an EMBL/GenBank/DDBJ whole genome shotgun (WGS) entry which is preliminary data.</text>
</comment>
<name>A0A7J5XII5_DISMA</name>
<dbReference type="Proteomes" id="UP000518266">
    <property type="component" value="Unassembled WGS sequence"/>
</dbReference>
<dbReference type="AlphaFoldDB" id="A0A7J5XII5"/>
<accession>A0A7J5XII5</accession>
<dbReference type="EMBL" id="JAAKFY010000024">
    <property type="protein sequence ID" value="KAF3836008.1"/>
    <property type="molecule type" value="Genomic_DNA"/>
</dbReference>
<evidence type="ECO:0000313" key="1">
    <source>
        <dbReference type="EMBL" id="KAF3836008.1"/>
    </source>
</evidence>
<keyword evidence="2" id="KW-1185">Reference proteome</keyword>
<evidence type="ECO:0000313" key="2">
    <source>
        <dbReference type="Proteomes" id="UP000518266"/>
    </source>
</evidence>